<reference evidence="5 6" key="1">
    <citation type="journal article" date="2006" name="Science">
        <title>The genome of black cottonwood, Populus trichocarpa (Torr. &amp; Gray).</title>
        <authorList>
            <person name="Tuskan G.A."/>
            <person name="Difazio S."/>
            <person name="Jansson S."/>
            <person name="Bohlmann J."/>
            <person name="Grigoriev I."/>
            <person name="Hellsten U."/>
            <person name="Putnam N."/>
            <person name="Ralph S."/>
            <person name="Rombauts S."/>
            <person name="Salamov A."/>
            <person name="Schein J."/>
            <person name="Sterck L."/>
            <person name="Aerts A."/>
            <person name="Bhalerao R.R."/>
            <person name="Bhalerao R.P."/>
            <person name="Blaudez D."/>
            <person name="Boerjan W."/>
            <person name="Brun A."/>
            <person name="Brunner A."/>
            <person name="Busov V."/>
            <person name="Campbell M."/>
            <person name="Carlson J."/>
            <person name="Chalot M."/>
            <person name="Chapman J."/>
            <person name="Chen G.L."/>
            <person name="Cooper D."/>
            <person name="Coutinho P.M."/>
            <person name="Couturier J."/>
            <person name="Covert S."/>
            <person name="Cronk Q."/>
            <person name="Cunningham R."/>
            <person name="Davis J."/>
            <person name="Degroeve S."/>
            <person name="Dejardin A."/>
            <person name="Depamphilis C."/>
            <person name="Detter J."/>
            <person name="Dirks B."/>
            <person name="Dubchak I."/>
            <person name="Duplessis S."/>
            <person name="Ehlting J."/>
            <person name="Ellis B."/>
            <person name="Gendler K."/>
            <person name="Goodstein D."/>
            <person name="Gribskov M."/>
            <person name="Grimwood J."/>
            <person name="Groover A."/>
            <person name="Gunter L."/>
            <person name="Hamberger B."/>
            <person name="Heinze B."/>
            <person name="Helariutta Y."/>
            <person name="Henrissat B."/>
            <person name="Holligan D."/>
            <person name="Holt R."/>
            <person name="Huang W."/>
            <person name="Islam-Faridi N."/>
            <person name="Jones S."/>
            <person name="Jones-Rhoades M."/>
            <person name="Jorgensen R."/>
            <person name="Joshi C."/>
            <person name="Kangasjarvi J."/>
            <person name="Karlsson J."/>
            <person name="Kelleher C."/>
            <person name="Kirkpatrick R."/>
            <person name="Kirst M."/>
            <person name="Kohler A."/>
            <person name="Kalluri U."/>
            <person name="Larimer F."/>
            <person name="Leebens-Mack J."/>
            <person name="Leple J.C."/>
            <person name="Locascio P."/>
            <person name="Lou Y."/>
            <person name="Lucas S."/>
            <person name="Martin F."/>
            <person name="Montanini B."/>
            <person name="Napoli C."/>
            <person name="Nelson D.R."/>
            <person name="Nelson C."/>
            <person name="Nieminen K."/>
            <person name="Nilsson O."/>
            <person name="Pereda V."/>
            <person name="Peter G."/>
            <person name="Philippe R."/>
            <person name="Pilate G."/>
            <person name="Poliakov A."/>
            <person name="Razumovskaya J."/>
            <person name="Richardson P."/>
            <person name="Rinaldi C."/>
            <person name="Ritland K."/>
            <person name="Rouze P."/>
            <person name="Ryaboy D."/>
            <person name="Schmutz J."/>
            <person name="Schrader J."/>
            <person name="Segerman B."/>
            <person name="Shin H."/>
            <person name="Siddiqui A."/>
            <person name="Sterky F."/>
            <person name="Terry A."/>
            <person name="Tsai C.J."/>
            <person name="Uberbacher E."/>
            <person name="Unneberg P."/>
            <person name="Vahala J."/>
            <person name="Wall K."/>
            <person name="Wessler S."/>
            <person name="Yang G."/>
            <person name="Yin T."/>
            <person name="Douglas C."/>
            <person name="Marra M."/>
            <person name="Sandberg G."/>
            <person name="Van de Peer Y."/>
            <person name="Rokhsar D."/>
        </authorList>
    </citation>
    <scope>NUCLEOTIDE SEQUENCE [LARGE SCALE GENOMIC DNA]</scope>
    <source>
        <strain evidence="6">cv. Nisqually</strain>
    </source>
</reference>
<comment type="similarity">
    <text evidence="2">Belongs to the DDB1 family.</text>
</comment>
<keyword evidence="6" id="KW-1185">Reference proteome</keyword>
<evidence type="ECO:0000256" key="2">
    <source>
        <dbReference type="ARBA" id="ARBA00007453"/>
    </source>
</evidence>
<dbReference type="GO" id="GO:0003676">
    <property type="term" value="F:nucleic acid binding"/>
    <property type="evidence" value="ECO:0007669"/>
    <property type="project" value="InterPro"/>
</dbReference>
<gene>
    <name evidence="5" type="ORF">POPTR_011G091400</name>
</gene>
<dbReference type="Pfam" id="PF03178">
    <property type="entry name" value="CPSF_A"/>
    <property type="match status" value="1"/>
</dbReference>
<evidence type="ECO:0000313" key="5">
    <source>
        <dbReference type="EMBL" id="RQO97733.1"/>
    </source>
</evidence>
<dbReference type="InterPro" id="IPR015943">
    <property type="entry name" value="WD40/YVTN_repeat-like_dom_sf"/>
</dbReference>
<dbReference type="STRING" id="3694.A0A3N7FRF5"/>
<evidence type="ECO:0000256" key="1">
    <source>
        <dbReference type="ARBA" id="ARBA00004123"/>
    </source>
</evidence>
<proteinExistence type="inferred from homology"/>
<dbReference type="EMBL" id="CM009300">
    <property type="protein sequence ID" value="RQO97733.1"/>
    <property type="molecule type" value="Genomic_DNA"/>
</dbReference>
<dbReference type="SUPFAM" id="SSF101908">
    <property type="entry name" value="Putative isomerase YbhE"/>
    <property type="match status" value="1"/>
</dbReference>
<dbReference type="AlphaFoldDB" id="A0A3N7FRF5"/>
<name>A0A3N7FRF5_POPTR</name>
<dbReference type="GO" id="GO:0005634">
    <property type="term" value="C:nucleus"/>
    <property type="evidence" value="ECO:0007669"/>
    <property type="project" value="UniProtKB-SubCell"/>
</dbReference>
<dbReference type="InterPro" id="IPR004871">
    <property type="entry name" value="RSE1/DDB1/CPSF1_C"/>
</dbReference>
<organism evidence="5 6">
    <name type="scientific">Populus trichocarpa</name>
    <name type="common">Western balsam poplar</name>
    <name type="synonym">Populus balsamifera subsp. trichocarpa</name>
    <dbReference type="NCBI Taxonomy" id="3694"/>
    <lineage>
        <taxon>Eukaryota</taxon>
        <taxon>Viridiplantae</taxon>
        <taxon>Streptophyta</taxon>
        <taxon>Embryophyta</taxon>
        <taxon>Tracheophyta</taxon>
        <taxon>Spermatophyta</taxon>
        <taxon>Magnoliopsida</taxon>
        <taxon>eudicotyledons</taxon>
        <taxon>Gunneridae</taxon>
        <taxon>Pentapetalae</taxon>
        <taxon>rosids</taxon>
        <taxon>fabids</taxon>
        <taxon>Malpighiales</taxon>
        <taxon>Salicaceae</taxon>
        <taxon>Saliceae</taxon>
        <taxon>Populus</taxon>
    </lineage>
</organism>
<evidence type="ECO:0000256" key="3">
    <source>
        <dbReference type="ARBA" id="ARBA00023242"/>
    </source>
</evidence>
<dbReference type="FunFam" id="1.10.150.910:FF:000003">
    <property type="entry name" value="DNA damage-binding protein 1a"/>
    <property type="match status" value="1"/>
</dbReference>
<evidence type="ECO:0000313" key="6">
    <source>
        <dbReference type="Proteomes" id="UP000006729"/>
    </source>
</evidence>
<sequence>MHFIRLLNDQTFEFISTYPLDTFEYGCSILSCSFSDDRNVYYCVGTAYVLPEENEPTKGRILVFIVEDGNLKLIAEKETKGAVYFLNAFNGKLLTAINRKIQLYKWVHRDNGTHELQSECGHHGHILALHVQTRGNSIVVGDLMKSISLLIYKHEEGVIEERAHDYNANWMSAVEILDGDIYLGAENNINLFTVLGEYHLGEFVIRFRHGSFVMHLPDYDGGQIPTVIFEVGNGVIGVIALFPRDQYLFLEKLQSNLRKLIKGVGGLSHEQWRSFNNEKKTVDAKNLLDGDLIKTFLDLSHSRMEEIGKTMNTIVEELYERVEELVGLH</sequence>
<dbReference type="InterPro" id="IPR050358">
    <property type="entry name" value="RSE1/DDB1/CFT1"/>
</dbReference>
<accession>A0A3N7FRF5</accession>
<dbReference type="Gene3D" id="1.10.150.910">
    <property type="match status" value="1"/>
</dbReference>
<feature type="domain" description="RSE1/DDB1/CPSF1 C-terminal" evidence="4">
    <location>
        <begin position="3"/>
        <end position="298"/>
    </location>
</feature>
<protein>
    <recommendedName>
        <fullName evidence="4">RSE1/DDB1/CPSF1 C-terminal domain-containing protein</fullName>
    </recommendedName>
</protein>
<dbReference type="InParanoid" id="A0A3N7FRF5"/>
<dbReference type="Gene3D" id="2.130.10.10">
    <property type="entry name" value="YVTN repeat-like/Quinoprotein amine dehydrogenase"/>
    <property type="match status" value="1"/>
</dbReference>
<keyword evidence="3" id="KW-0539">Nucleus</keyword>
<dbReference type="PANTHER" id="PTHR10644">
    <property type="entry name" value="DNA REPAIR/RNA PROCESSING CPSF FAMILY"/>
    <property type="match status" value="1"/>
</dbReference>
<dbReference type="Proteomes" id="UP000006729">
    <property type="component" value="Chromosome 11"/>
</dbReference>
<evidence type="ECO:0000259" key="4">
    <source>
        <dbReference type="Pfam" id="PF03178"/>
    </source>
</evidence>
<comment type="subcellular location">
    <subcellularLocation>
        <location evidence="1">Nucleus</location>
    </subcellularLocation>
</comment>